<dbReference type="CDD" id="cd07432">
    <property type="entry name" value="PHP_HisPPase"/>
    <property type="match status" value="1"/>
</dbReference>
<protein>
    <recommendedName>
        <fullName evidence="3">Polymerase/histidinol phosphatase N-terminal domain-containing protein</fullName>
    </recommendedName>
</protein>
<reference evidence="1 2" key="1">
    <citation type="submission" date="2010-12" db="EMBL/GenBank/DDBJ databases">
        <title>Whole genome sequence of Anaerolinea thermophila UNI-1.</title>
        <authorList>
            <person name="Narita-Yamada S."/>
            <person name="Kishi E."/>
            <person name="Watanabe Y."/>
            <person name="Takasaki K."/>
            <person name="Ankai A."/>
            <person name="Oguchi A."/>
            <person name="Fukui S."/>
            <person name="Takahashi M."/>
            <person name="Yashiro I."/>
            <person name="Hosoyama A."/>
            <person name="Sekiguchi Y."/>
            <person name="Hanada S."/>
            <person name="Fujita N."/>
        </authorList>
    </citation>
    <scope>NUCLEOTIDE SEQUENCE [LARGE SCALE GENOMIC DNA]</scope>
    <source>
        <strain evidence="2">DSM 14523 / JCM 11388 / NBRC 100420 / UNI-1</strain>
    </source>
</reference>
<dbReference type="AlphaFoldDB" id="E8MYQ3"/>
<dbReference type="InterPro" id="IPR052018">
    <property type="entry name" value="PHP_domain"/>
</dbReference>
<proteinExistence type="predicted"/>
<organism evidence="1 2">
    <name type="scientific">Anaerolinea thermophila (strain DSM 14523 / JCM 11388 / NBRC 100420 / UNI-1)</name>
    <dbReference type="NCBI Taxonomy" id="926569"/>
    <lineage>
        <taxon>Bacteria</taxon>
        <taxon>Bacillati</taxon>
        <taxon>Chloroflexota</taxon>
        <taxon>Anaerolineae</taxon>
        <taxon>Anaerolineales</taxon>
        <taxon>Anaerolineaceae</taxon>
        <taxon>Anaerolinea</taxon>
    </lineage>
</organism>
<keyword evidence="2" id="KW-1185">Reference proteome</keyword>
<dbReference type="PANTHER" id="PTHR42924:SF3">
    <property type="entry name" value="POLYMERASE_HISTIDINOL PHOSPHATASE N-TERMINAL DOMAIN-CONTAINING PROTEIN"/>
    <property type="match status" value="1"/>
</dbReference>
<dbReference type="SUPFAM" id="SSF89550">
    <property type="entry name" value="PHP domain-like"/>
    <property type="match status" value="1"/>
</dbReference>
<dbReference type="Pfam" id="PF13263">
    <property type="entry name" value="PHP_C"/>
    <property type="match status" value="1"/>
</dbReference>
<dbReference type="GO" id="GO:0004534">
    <property type="term" value="F:5'-3' RNA exonuclease activity"/>
    <property type="evidence" value="ECO:0007669"/>
    <property type="project" value="TreeGrafter"/>
</dbReference>
<dbReference type="Gene3D" id="3.20.20.140">
    <property type="entry name" value="Metal-dependent hydrolases"/>
    <property type="match status" value="1"/>
</dbReference>
<accession>E8MYQ3</accession>
<sequence length="187" mass="21650">MSNAESQIRAAIEHGLDAIAFTDHFRLVPSGELAAFNEQFAPFRVYSGIEITADKEDWLVFGVQDPRIERRLWTYPDLWHFVRDRGGVIILAHPFRWEPLIHVDLEKYPPDGVEFRSHNTPVERQEDIIRLACQYGLGLFQNSDSHHVRMMGQYYNELPGYPDGETALLESLRALKTLTPCAEKQRR</sequence>
<dbReference type="HOGENOM" id="CLU_072983_1_1_0"/>
<evidence type="ECO:0000313" key="2">
    <source>
        <dbReference type="Proteomes" id="UP000008922"/>
    </source>
</evidence>
<dbReference type="KEGG" id="atm:ANT_23630"/>
<evidence type="ECO:0000313" key="1">
    <source>
        <dbReference type="EMBL" id="BAJ64389.1"/>
    </source>
</evidence>
<dbReference type="EMBL" id="AP012029">
    <property type="protein sequence ID" value="BAJ64389.1"/>
    <property type="molecule type" value="Genomic_DNA"/>
</dbReference>
<name>E8MYQ3_ANATU</name>
<dbReference type="InterPro" id="IPR016195">
    <property type="entry name" value="Pol/histidinol_Pase-like"/>
</dbReference>
<dbReference type="GO" id="GO:0035312">
    <property type="term" value="F:5'-3' DNA exonuclease activity"/>
    <property type="evidence" value="ECO:0007669"/>
    <property type="project" value="TreeGrafter"/>
</dbReference>
<dbReference type="PANTHER" id="PTHR42924">
    <property type="entry name" value="EXONUCLEASE"/>
    <property type="match status" value="1"/>
</dbReference>
<evidence type="ECO:0008006" key="3">
    <source>
        <dbReference type="Google" id="ProtNLM"/>
    </source>
</evidence>
<dbReference type="InParanoid" id="E8MYQ3"/>
<gene>
    <name evidence="1" type="ordered locus">ANT_23630</name>
</gene>
<dbReference type="STRING" id="926569.ANT_23630"/>
<dbReference type="Proteomes" id="UP000008922">
    <property type="component" value="Chromosome"/>
</dbReference>
<dbReference type="eggNOG" id="COG0613">
    <property type="taxonomic scope" value="Bacteria"/>
</dbReference>